<reference evidence="2" key="1">
    <citation type="journal article" date="2019" name="Environ. Microbiol.">
        <title>Fungal ecological strategies reflected in gene transcription - a case study of two litter decomposers.</title>
        <authorList>
            <person name="Barbi F."/>
            <person name="Kohler A."/>
            <person name="Barry K."/>
            <person name="Baskaran P."/>
            <person name="Daum C."/>
            <person name="Fauchery L."/>
            <person name="Ihrmark K."/>
            <person name="Kuo A."/>
            <person name="LaButti K."/>
            <person name="Lipzen A."/>
            <person name="Morin E."/>
            <person name="Grigoriev I.V."/>
            <person name="Henrissat B."/>
            <person name="Lindahl B."/>
            <person name="Martin F."/>
        </authorList>
    </citation>
    <scope>NUCLEOTIDE SEQUENCE</scope>
    <source>
        <strain evidence="2">JB14</strain>
    </source>
</reference>
<evidence type="ECO:0000313" key="2">
    <source>
        <dbReference type="EMBL" id="KAE9388936.1"/>
    </source>
</evidence>
<sequence>MLGGFTAALTTAITGTESLVKTKGASGTTISDLYYYIPLLLTNIIATTLVGYKFWKYRREIKVHITSGSRNQRSPVDSILVLLVESGVLYCLFWFISMLSSVPTLGTLGAEIFECVLPQLSAIYLMTVILVVSFAKIAQLELNIQFSTTTGDEQSGFRSSDFI</sequence>
<dbReference type="Proteomes" id="UP000799118">
    <property type="component" value="Unassembled WGS sequence"/>
</dbReference>
<dbReference type="EMBL" id="ML769719">
    <property type="protein sequence ID" value="KAE9388936.1"/>
    <property type="molecule type" value="Genomic_DNA"/>
</dbReference>
<keyword evidence="1" id="KW-1133">Transmembrane helix</keyword>
<proteinExistence type="predicted"/>
<gene>
    <name evidence="2" type="ORF">BT96DRAFT_416427</name>
</gene>
<dbReference type="OrthoDB" id="3174341at2759"/>
<feature type="transmembrane region" description="Helical" evidence="1">
    <location>
        <begin position="116"/>
        <end position="135"/>
    </location>
</feature>
<dbReference type="AlphaFoldDB" id="A0A6A4GU13"/>
<keyword evidence="1" id="KW-0812">Transmembrane</keyword>
<keyword evidence="1" id="KW-0472">Membrane</keyword>
<name>A0A6A4GU13_9AGAR</name>
<feature type="transmembrane region" description="Helical" evidence="1">
    <location>
        <begin position="34"/>
        <end position="55"/>
    </location>
</feature>
<keyword evidence="3" id="KW-1185">Reference proteome</keyword>
<feature type="transmembrane region" description="Helical" evidence="1">
    <location>
        <begin position="76"/>
        <end position="96"/>
    </location>
</feature>
<evidence type="ECO:0000256" key="1">
    <source>
        <dbReference type="SAM" id="Phobius"/>
    </source>
</evidence>
<protein>
    <submittedName>
        <fullName evidence="2">Uncharacterized protein</fullName>
    </submittedName>
</protein>
<accession>A0A6A4GU13</accession>
<evidence type="ECO:0000313" key="3">
    <source>
        <dbReference type="Proteomes" id="UP000799118"/>
    </source>
</evidence>
<organism evidence="2 3">
    <name type="scientific">Gymnopus androsaceus JB14</name>
    <dbReference type="NCBI Taxonomy" id="1447944"/>
    <lineage>
        <taxon>Eukaryota</taxon>
        <taxon>Fungi</taxon>
        <taxon>Dikarya</taxon>
        <taxon>Basidiomycota</taxon>
        <taxon>Agaricomycotina</taxon>
        <taxon>Agaricomycetes</taxon>
        <taxon>Agaricomycetidae</taxon>
        <taxon>Agaricales</taxon>
        <taxon>Marasmiineae</taxon>
        <taxon>Omphalotaceae</taxon>
        <taxon>Gymnopus</taxon>
    </lineage>
</organism>